<dbReference type="Proteomes" id="UP000240760">
    <property type="component" value="Unassembled WGS sequence"/>
</dbReference>
<organism evidence="1 2">
    <name type="scientific">Trichoderma longibrachiatum ATCC 18648</name>
    <dbReference type="NCBI Taxonomy" id="983965"/>
    <lineage>
        <taxon>Eukaryota</taxon>
        <taxon>Fungi</taxon>
        <taxon>Dikarya</taxon>
        <taxon>Ascomycota</taxon>
        <taxon>Pezizomycotina</taxon>
        <taxon>Sordariomycetes</taxon>
        <taxon>Hypocreomycetidae</taxon>
        <taxon>Hypocreales</taxon>
        <taxon>Hypocreaceae</taxon>
        <taxon>Trichoderma</taxon>
    </lineage>
</organism>
<evidence type="ECO:0000313" key="2">
    <source>
        <dbReference type="Proteomes" id="UP000240760"/>
    </source>
</evidence>
<reference evidence="1 2" key="1">
    <citation type="submission" date="2016-07" db="EMBL/GenBank/DDBJ databases">
        <title>Multiple horizontal gene transfer events from other fungi enriched the ability of initially mycotrophic Trichoderma (Ascomycota) to feed on dead plant biomass.</title>
        <authorList>
            <consortium name="DOE Joint Genome Institute"/>
            <person name="Aerts A."/>
            <person name="Atanasova L."/>
            <person name="Chenthamara K."/>
            <person name="Zhang J."/>
            <person name="Grujic M."/>
            <person name="Henrissat B."/>
            <person name="Kuo A."/>
            <person name="Salamov A."/>
            <person name="Lipzen A."/>
            <person name="Labutti K."/>
            <person name="Barry K."/>
            <person name="Miao Y."/>
            <person name="Rahimi M.J."/>
            <person name="Shen Q."/>
            <person name="Grigoriev I.V."/>
            <person name="Kubicek C.P."/>
            <person name="Druzhinina I.S."/>
        </authorList>
    </citation>
    <scope>NUCLEOTIDE SEQUENCE [LARGE SCALE GENOMIC DNA]</scope>
    <source>
        <strain evidence="1 2">ATCC 18648</strain>
    </source>
</reference>
<dbReference type="EMBL" id="KZ679128">
    <property type="protein sequence ID" value="PTB79682.1"/>
    <property type="molecule type" value="Genomic_DNA"/>
</dbReference>
<gene>
    <name evidence="1" type="ORF">M440DRAFT_245179</name>
</gene>
<protein>
    <submittedName>
        <fullName evidence="1">Uncharacterized protein</fullName>
    </submittedName>
</protein>
<sequence>MGSVPGQGSSRHRHHYISAICRKPCLTRSWTTLSTTSVFSIRWYNTPHPWPIVTAICWCCVCSANKPFSPSRDNKGQDIKGQSSSPPVLVLIPTEHRTSQILLVPSGGFCSRDTAPFCRFISACVCPDGIFPVPLYIPLFVFVDHIALPTLPILSSAPRFIWLF</sequence>
<accession>A0A2T4CDS9</accession>
<name>A0A2T4CDS9_TRILO</name>
<evidence type="ECO:0000313" key="1">
    <source>
        <dbReference type="EMBL" id="PTB79682.1"/>
    </source>
</evidence>
<dbReference type="AlphaFoldDB" id="A0A2T4CDS9"/>
<keyword evidence="2" id="KW-1185">Reference proteome</keyword>
<proteinExistence type="predicted"/>